<comment type="similarity">
    <text evidence="2">Belongs to the rad17/RAD24 family.</text>
</comment>
<dbReference type="Pfam" id="PF03215">
    <property type="entry name" value="Rad17"/>
    <property type="match status" value="1"/>
</dbReference>
<evidence type="ECO:0000256" key="6">
    <source>
        <dbReference type="ARBA" id="ARBA00023242"/>
    </source>
</evidence>
<dbReference type="Pfam" id="PF25812">
    <property type="entry name" value="RAD24_helical"/>
    <property type="match status" value="1"/>
</dbReference>
<dbReference type="GO" id="GO:0033314">
    <property type="term" value="P:mitotic DNA replication checkpoint signaling"/>
    <property type="evidence" value="ECO:0007669"/>
    <property type="project" value="TreeGrafter"/>
</dbReference>
<dbReference type="Gene3D" id="3.40.50.300">
    <property type="entry name" value="P-loop containing nucleotide triphosphate hydrolases"/>
    <property type="match status" value="1"/>
</dbReference>
<feature type="compositionally biased region" description="Acidic residues" evidence="8">
    <location>
        <begin position="784"/>
        <end position="797"/>
    </location>
</feature>
<dbReference type="SUPFAM" id="SSF52540">
    <property type="entry name" value="P-loop containing nucleoside triphosphate hydrolases"/>
    <property type="match status" value="1"/>
</dbReference>
<dbReference type="EMBL" id="LN483157">
    <property type="protein sequence ID" value="CED83791.1"/>
    <property type="molecule type" value="Genomic_DNA"/>
</dbReference>
<feature type="domain" description="Checkpoint protein RAD24-like helical bundle" evidence="9">
    <location>
        <begin position="487"/>
        <end position="600"/>
    </location>
</feature>
<dbReference type="PANTHER" id="PTHR12172:SF0">
    <property type="entry name" value="CELL CYCLE CHECKPOINT PROTEIN RAD17"/>
    <property type="match status" value="1"/>
</dbReference>
<reference evidence="10" key="1">
    <citation type="submission" date="2014-08" db="EMBL/GenBank/DDBJ databases">
        <authorList>
            <person name="Sharma Rahul"/>
            <person name="Thines Marco"/>
        </authorList>
    </citation>
    <scope>NUCLEOTIDE SEQUENCE</scope>
</reference>
<dbReference type="PANTHER" id="PTHR12172">
    <property type="entry name" value="CELL CYCLE CHECKPOINT PROTEIN RAD17"/>
    <property type="match status" value="1"/>
</dbReference>
<dbReference type="InterPro" id="IPR057927">
    <property type="entry name" value="RAD24-like_helical"/>
</dbReference>
<evidence type="ECO:0000313" key="10">
    <source>
        <dbReference type="EMBL" id="CED83791.1"/>
    </source>
</evidence>
<keyword evidence="3" id="KW-0547">Nucleotide-binding</keyword>
<dbReference type="Gene3D" id="1.10.8.60">
    <property type="match status" value="1"/>
</dbReference>
<evidence type="ECO:0000259" key="9">
    <source>
        <dbReference type="Pfam" id="PF25812"/>
    </source>
</evidence>
<dbReference type="GO" id="GO:0003689">
    <property type="term" value="F:DNA clamp loader activity"/>
    <property type="evidence" value="ECO:0007669"/>
    <property type="project" value="TreeGrafter"/>
</dbReference>
<feature type="region of interest" description="Disordered" evidence="8">
    <location>
        <begin position="1"/>
        <end position="43"/>
    </location>
</feature>
<protein>
    <submittedName>
        <fullName evidence="10">Checkpoint RAD17-RFC complex, RAD17/RAD24 component</fullName>
    </submittedName>
</protein>
<evidence type="ECO:0000256" key="2">
    <source>
        <dbReference type="ARBA" id="ARBA00006168"/>
    </source>
</evidence>
<comment type="subcellular location">
    <subcellularLocation>
        <location evidence="1">Nucleus</location>
    </subcellularLocation>
</comment>
<keyword evidence="4" id="KW-0227">DNA damage</keyword>
<sequence length="797" mass="87475">MPPKPETSRKQPSRSKKTVDNQSILKPSPGTVEATFSASSKPRTMKRLGSLTSFSLTTPLITHSSPSTCASSLTSSQSAVASKIGKSKSKTVSFTQNMPSTSSDIGPSKTFSVKRKADVIELDQIDKEEEAVETRPNPDRMLKRKGTTPIEPYQLSGYKSDSHAASLWVDAYAPTSADDLAVHKKKISEVRSWLREALGDVDHPETSSQAALRGKYRRILALSGSAGVGKTATLKTVAQEMGIEIIDWVEGSEEFGIGGITDRESLTERFRAFLARYAYPSLSFDSDLSASPSTSSSSNCTSNKKILLLDDLPNLSHAPTRESFQQALRDFAVNWVPSAAPLVVIVSEAGDSGRAGESWMDRKKGENGWDVRSLLGKDVLDGPATKTISFNSIAPTLLLKSLNRVISLALSKSAIKPPQEAVELIVHSSNGDIRSAINALQFLCKVDMGRSNLTSEVKKTRKGRGGKSPKGADKELKELLNSVTRREQSLALFHALGKVLYNKRVGDPEEEKEDRDDVPRFHSDVIPLPSFLQQKSRRISKVDHEMLFAQSPVDISLFNLYLHQNYPLFTMDVDECFEAVDSISASDALRSDDDLWQSSTTSISYAFNLATRGILFGLPSPVLRRGQKVYKPDWFENARIQRETDTSLTDVGNWLAKYTSLGQISREVMTSQLIPQLKSLPIPPDYPAALPKLASLPFVPISHTRSTTNLRSILSATSDPVADLPLSLDGDADIAKDLRLVKNEWTNAGKEGISGLEMMTKRFIPVGFDEDDEDQAARNRNEEDSGGEIEGDEIEEF</sequence>
<proteinExistence type="inferred from homology"/>
<feature type="region of interest" description="Disordered" evidence="8">
    <location>
        <begin position="84"/>
        <end position="109"/>
    </location>
</feature>
<evidence type="ECO:0000256" key="8">
    <source>
        <dbReference type="SAM" id="MobiDB-lite"/>
    </source>
</evidence>
<evidence type="ECO:0000256" key="1">
    <source>
        <dbReference type="ARBA" id="ARBA00004123"/>
    </source>
</evidence>
<dbReference type="GO" id="GO:0000077">
    <property type="term" value="P:DNA damage checkpoint signaling"/>
    <property type="evidence" value="ECO:0007669"/>
    <property type="project" value="TreeGrafter"/>
</dbReference>
<feature type="compositionally biased region" description="Polar residues" evidence="8">
    <location>
        <begin position="90"/>
        <end position="109"/>
    </location>
</feature>
<keyword evidence="5" id="KW-0067">ATP-binding</keyword>
<dbReference type="InterPro" id="IPR004582">
    <property type="entry name" value="Checkpoint_prot_Rad17_Rad24"/>
</dbReference>
<accession>A0A0F7SQS8</accession>
<evidence type="ECO:0000256" key="7">
    <source>
        <dbReference type="ARBA" id="ARBA00023306"/>
    </source>
</evidence>
<dbReference type="InterPro" id="IPR027417">
    <property type="entry name" value="P-loop_NTPase"/>
</dbReference>
<evidence type="ECO:0000256" key="4">
    <source>
        <dbReference type="ARBA" id="ARBA00022763"/>
    </source>
</evidence>
<organism evidence="10">
    <name type="scientific">Phaffia rhodozyma</name>
    <name type="common">Yeast</name>
    <name type="synonym">Xanthophyllomyces dendrorhous</name>
    <dbReference type="NCBI Taxonomy" id="264483"/>
    <lineage>
        <taxon>Eukaryota</taxon>
        <taxon>Fungi</taxon>
        <taxon>Dikarya</taxon>
        <taxon>Basidiomycota</taxon>
        <taxon>Agaricomycotina</taxon>
        <taxon>Tremellomycetes</taxon>
        <taxon>Cystofilobasidiales</taxon>
        <taxon>Mrakiaceae</taxon>
        <taxon>Phaffia</taxon>
    </lineage>
</organism>
<dbReference type="GO" id="GO:0006281">
    <property type="term" value="P:DNA repair"/>
    <property type="evidence" value="ECO:0007669"/>
    <property type="project" value="InterPro"/>
</dbReference>
<keyword evidence="6" id="KW-0539">Nucleus</keyword>
<dbReference type="GO" id="GO:0005524">
    <property type="term" value="F:ATP binding"/>
    <property type="evidence" value="ECO:0007669"/>
    <property type="project" value="UniProtKB-KW"/>
</dbReference>
<dbReference type="GO" id="GO:0003682">
    <property type="term" value="F:chromatin binding"/>
    <property type="evidence" value="ECO:0007669"/>
    <property type="project" value="TreeGrafter"/>
</dbReference>
<feature type="region of interest" description="Disordered" evidence="8">
    <location>
        <begin position="455"/>
        <end position="474"/>
    </location>
</feature>
<keyword evidence="7" id="KW-0131">Cell cycle</keyword>
<dbReference type="GO" id="GO:0005634">
    <property type="term" value="C:nucleus"/>
    <property type="evidence" value="ECO:0007669"/>
    <property type="project" value="UniProtKB-SubCell"/>
</dbReference>
<dbReference type="AlphaFoldDB" id="A0A0F7SQS8"/>
<name>A0A0F7SQS8_PHARH</name>
<feature type="region of interest" description="Disordered" evidence="8">
    <location>
        <begin position="767"/>
        <end position="797"/>
    </location>
</feature>
<evidence type="ECO:0000256" key="3">
    <source>
        <dbReference type="ARBA" id="ARBA00022741"/>
    </source>
</evidence>
<evidence type="ECO:0000256" key="5">
    <source>
        <dbReference type="ARBA" id="ARBA00022840"/>
    </source>
</evidence>